<dbReference type="EMBL" id="JASBNA010000053">
    <property type="protein sequence ID" value="KAK7679988.1"/>
    <property type="molecule type" value="Genomic_DNA"/>
</dbReference>
<gene>
    <name evidence="1" type="ORF">QCA50_016934</name>
</gene>
<comment type="caution">
    <text evidence="1">The sequence shown here is derived from an EMBL/GenBank/DDBJ whole genome shotgun (WGS) entry which is preliminary data.</text>
</comment>
<evidence type="ECO:0000313" key="2">
    <source>
        <dbReference type="Proteomes" id="UP001385951"/>
    </source>
</evidence>
<dbReference type="Proteomes" id="UP001385951">
    <property type="component" value="Unassembled WGS sequence"/>
</dbReference>
<sequence length="335" mass="38291">MRRLRLRDDVRPYEECFVFGPNMVLPRDICGRPKLTRGMLSVTGGSVQWLHGSSCNRYFTVRFGTTRLPVGNEEAEPTVFEWQDANMPALYMFSVYDYDDARGVLVLGNAYGELSLYDFSGSDPCLFGGCFETKLVAAPRGDEHIVSTHQIPSYAWPPFPFWKEPDNIEQDVFQVWRDNEVTGAPLGWSTDFEGEDETGNEWSGFFLSRASTGQNLVRDLQYAGHFYGRPVPLLHKYSKRHKYEFMIVDVGGLLFVLDSEHPVVFAVDTGVSLDHLIACVDHGQLPVEEVELDASEVIWEFWYSALRCYEREVYGRNRCLELFRRGGRIDGAFLN</sequence>
<dbReference type="AlphaFoldDB" id="A0AAW0FEA7"/>
<name>A0AAW0FEA7_9APHY</name>
<evidence type="ECO:0008006" key="3">
    <source>
        <dbReference type="Google" id="ProtNLM"/>
    </source>
</evidence>
<organism evidence="1 2">
    <name type="scientific">Cerrena zonata</name>
    <dbReference type="NCBI Taxonomy" id="2478898"/>
    <lineage>
        <taxon>Eukaryota</taxon>
        <taxon>Fungi</taxon>
        <taxon>Dikarya</taxon>
        <taxon>Basidiomycota</taxon>
        <taxon>Agaricomycotina</taxon>
        <taxon>Agaricomycetes</taxon>
        <taxon>Polyporales</taxon>
        <taxon>Cerrenaceae</taxon>
        <taxon>Cerrena</taxon>
    </lineage>
</organism>
<reference evidence="1 2" key="1">
    <citation type="submission" date="2022-09" db="EMBL/GenBank/DDBJ databases">
        <authorList>
            <person name="Palmer J.M."/>
        </authorList>
    </citation>
    <scope>NUCLEOTIDE SEQUENCE [LARGE SCALE GENOMIC DNA]</scope>
    <source>
        <strain evidence="1 2">DSM 7382</strain>
    </source>
</reference>
<keyword evidence="2" id="KW-1185">Reference proteome</keyword>
<evidence type="ECO:0000313" key="1">
    <source>
        <dbReference type="EMBL" id="KAK7679988.1"/>
    </source>
</evidence>
<proteinExistence type="predicted"/>
<accession>A0AAW0FEA7</accession>
<protein>
    <recommendedName>
        <fullName evidence="3">F-box protein</fullName>
    </recommendedName>
</protein>